<keyword evidence="2" id="KW-1185">Reference proteome</keyword>
<accession>A0ABP7S8X0</accession>
<proteinExistence type="predicted"/>
<dbReference type="EMBL" id="BAABCQ010000192">
    <property type="protein sequence ID" value="GAA4008282.1"/>
    <property type="molecule type" value="Genomic_DNA"/>
</dbReference>
<name>A0ABP7S8X0_9ACTN</name>
<dbReference type="Proteomes" id="UP001500034">
    <property type="component" value="Unassembled WGS sequence"/>
</dbReference>
<organism evidence="1 2">
    <name type="scientific">Streptomyces marokkonensis</name>
    <dbReference type="NCBI Taxonomy" id="324855"/>
    <lineage>
        <taxon>Bacteria</taxon>
        <taxon>Bacillati</taxon>
        <taxon>Actinomycetota</taxon>
        <taxon>Actinomycetes</taxon>
        <taxon>Kitasatosporales</taxon>
        <taxon>Streptomycetaceae</taxon>
        <taxon>Streptomyces</taxon>
    </lineage>
</organism>
<evidence type="ECO:0000313" key="2">
    <source>
        <dbReference type="Proteomes" id="UP001500034"/>
    </source>
</evidence>
<evidence type="ECO:0000313" key="1">
    <source>
        <dbReference type="EMBL" id="GAA4008282.1"/>
    </source>
</evidence>
<gene>
    <name evidence="1" type="ORF">GCM10022384_62670</name>
</gene>
<protein>
    <submittedName>
        <fullName evidence="1">Uncharacterized protein</fullName>
    </submittedName>
</protein>
<reference evidence="2" key="1">
    <citation type="journal article" date="2019" name="Int. J. Syst. Evol. Microbiol.">
        <title>The Global Catalogue of Microorganisms (GCM) 10K type strain sequencing project: providing services to taxonomists for standard genome sequencing and annotation.</title>
        <authorList>
            <consortium name="The Broad Institute Genomics Platform"/>
            <consortium name="The Broad Institute Genome Sequencing Center for Infectious Disease"/>
            <person name="Wu L."/>
            <person name="Ma J."/>
        </authorList>
    </citation>
    <scope>NUCLEOTIDE SEQUENCE [LARGE SCALE GENOMIC DNA]</scope>
    <source>
        <strain evidence="2">JCM 17027</strain>
    </source>
</reference>
<comment type="caution">
    <text evidence="1">The sequence shown here is derived from an EMBL/GenBank/DDBJ whole genome shotgun (WGS) entry which is preliminary data.</text>
</comment>
<sequence length="59" mass="6134">MKTIVFNNVSLGMVKLESMPPHISAARVKGFASAAGRTVLDGGFGKMLDVTDAPAIDLS</sequence>